<dbReference type="InterPro" id="IPR023198">
    <property type="entry name" value="PGP-like_dom2"/>
</dbReference>
<comment type="cofactor">
    <cofactor evidence="1">
        <name>Mg(2+)</name>
        <dbReference type="ChEBI" id="CHEBI:18420"/>
    </cofactor>
</comment>
<name>A0ABW2KJZ8_9ACTN</name>
<evidence type="ECO:0000256" key="4">
    <source>
        <dbReference type="ARBA" id="ARBA00022842"/>
    </source>
</evidence>
<dbReference type="NCBIfam" id="TIGR01509">
    <property type="entry name" value="HAD-SF-IA-v3"/>
    <property type="match status" value="1"/>
</dbReference>
<dbReference type="InterPro" id="IPR006439">
    <property type="entry name" value="HAD-SF_hydro_IA"/>
</dbReference>
<dbReference type="EMBL" id="JBHTBH010000008">
    <property type="protein sequence ID" value="MFC7329713.1"/>
    <property type="molecule type" value="Genomic_DNA"/>
</dbReference>
<dbReference type="RefSeq" id="WP_379872355.1">
    <property type="nucleotide sequence ID" value="NZ_JBHTBH010000008.1"/>
</dbReference>
<proteinExistence type="inferred from homology"/>
<dbReference type="InterPro" id="IPR023214">
    <property type="entry name" value="HAD_sf"/>
</dbReference>
<evidence type="ECO:0000256" key="2">
    <source>
        <dbReference type="ARBA" id="ARBA00006171"/>
    </source>
</evidence>
<comment type="similarity">
    <text evidence="2">Belongs to the HAD-like hydrolase superfamily. CbbY/CbbZ/Gph/YieH family.</text>
</comment>
<dbReference type="InterPro" id="IPR051600">
    <property type="entry name" value="Beta-PGM-like"/>
</dbReference>
<dbReference type="GO" id="GO:0016787">
    <property type="term" value="F:hydrolase activity"/>
    <property type="evidence" value="ECO:0007669"/>
    <property type="project" value="UniProtKB-KW"/>
</dbReference>
<dbReference type="SUPFAM" id="SSF56784">
    <property type="entry name" value="HAD-like"/>
    <property type="match status" value="1"/>
</dbReference>
<gene>
    <name evidence="6" type="ORF">ACFQRF_18430</name>
</gene>
<organism evidence="6 7">
    <name type="scientific">Marinactinospora rubrisoli</name>
    <dbReference type="NCBI Taxonomy" id="2715399"/>
    <lineage>
        <taxon>Bacteria</taxon>
        <taxon>Bacillati</taxon>
        <taxon>Actinomycetota</taxon>
        <taxon>Actinomycetes</taxon>
        <taxon>Streptosporangiales</taxon>
        <taxon>Nocardiopsidaceae</taxon>
        <taxon>Marinactinospora</taxon>
    </lineage>
</organism>
<dbReference type="Gene3D" id="1.10.150.240">
    <property type="entry name" value="Putative phosphatase, domain 2"/>
    <property type="match status" value="1"/>
</dbReference>
<dbReference type="SFLD" id="SFLDG01129">
    <property type="entry name" value="C1.5:_HAD__Beta-PGM__Phosphata"/>
    <property type="match status" value="1"/>
</dbReference>
<evidence type="ECO:0000256" key="5">
    <source>
        <dbReference type="ARBA" id="ARBA00023277"/>
    </source>
</evidence>
<dbReference type="Pfam" id="PF00702">
    <property type="entry name" value="Hydrolase"/>
    <property type="match status" value="1"/>
</dbReference>
<protein>
    <submittedName>
        <fullName evidence="6">HAD family hydrolase</fullName>
    </submittedName>
</protein>
<dbReference type="SFLD" id="SFLDG01135">
    <property type="entry name" value="C1.5.6:_HAD__Beta-PGM__Phospha"/>
    <property type="match status" value="1"/>
</dbReference>
<keyword evidence="7" id="KW-1185">Reference proteome</keyword>
<dbReference type="PANTHER" id="PTHR46193:SF18">
    <property type="entry name" value="HEXITOL PHOSPHATASE B"/>
    <property type="match status" value="1"/>
</dbReference>
<dbReference type="Proteomes" id="UP001596540">
    <property type="component" value="Unassembled WGS sequence"/>
</dbReference>
<dbReference type="Gene3D" id="3.40.50.1000">
    <property type="entry name" value="HAD superfamily/HAD-like"/>
    <property type="match status" value="1"/>
</dbReference>
<dbReference type="CDD" id="cd07505">
    <property type="entry name" value="HAD_BPGM-like"/>
    <property type="match status" value="1"/>
</dbReference>
<evidence type="ECO:0000256" key="1">
    <source>
        <dbReference type="ARBA" id="ARBA00001946"/>
    </source>
</evidence>
<keyword evidence="5" id="KW-0119">Carbohydrate metabolism</keyword>
<sequence length="225" mass="23353">MGLREPRRPAAVLWDLDGTLVDSEPLWGVALDEVANAMGRPLTDEVRLEMVGTDAEATMAILARHTEAAVTRAELDAIHEKVLRRVEGLLHDELDVLPGAVETLHRVRAAGVPMALVTSSPRRTAEPALARLGPGLFDVVVTAEDVTARKPAPEPYRRAARLLGVAAAEAWAVEDSVSGAAAAAAAGCRVFLVPGATADGAAPGATALASLTQIAEWAVAAGPLT</sequence>
<dbReference type="InterPro" id="IPR036412">
    <property type="entry name" value="HAD-like_sf"/>
</dbReference>
<evidence type="ECO:0000313" key="6">
    <source>
        <dbReference type="EMBL" id="MFC7329713.1"/>
    </source>
</evidence>
<keyword evidence="4" id="KW-0460">Magnesium</keyword>
<dbReference type="PRINTS" id="PR00413">
    <property type="entry name" value="HADHALOGNASE"/>
</dbReference>
<evidence type="ECO:0000256" key="3">
    <source>
        <dbReference type="ARBA" id="ARBA00022723"/>
    </source>
</evidence>
<dbReference type="PANTHER" id="PTHR46193">
    <property type="entry name" value="6-PHOSPHOGLUCONATE PHOSPHATASE"/>
    <property type="match status" value="1"/>
</dbReference>
<reference evidence="7" key="1">
    <citation type="journal article" date="2019" name="Int. J. Syst. Evol. Microbiol.">
        <title>The Global Catalogue of Microorganisms (GCM) 10K type strain sequencing project: providing services to taxonomists for standard genome sequencing and annotation.</title>
        <authorList>
            <consortium name="The Broad Institute Genomics Platform"/>
            <consortium name="The Broad Institute Genome Sequencing Center for Infectious Disease"/>
            <person name="Wu L."/>
            <person name="Ma J."/>
        </authorList>
    </citation>
    <scope>NUCLEOTIDE SEQUENCE [LARGE SCALE GENOMIC DNA]</scope>
    <source>
        <strain evidence="7">CGMCC 4.7382</strain>
    </source>
</reference>
<keyword evidence="6" id="KW-0378">Hydrolase</keyword>
<keyword evidence="3" id="KW-0479">Metal-binding</keyword>
<accession>A0ABW2KJZ8</accession>
<dbReference type="SFLD" id="SFLDS00003">
    <property type="entry name" value="Haloacid_Dehalogenase"/>
    <property type="match status" value="1"/>
</dbReference>
<comment type="caution">
    <text evidence="6">The sequence shown here is derived from an EMBL/GenBank/DDBJ whole genome shotgun (WGS) entry which is preliminary data.</text>
</comment>
<evidence type="ECO:0000313" key="7">
    <source>
        <dbReference type="Proteomes" id="UP001596540"/>
    </source>
</evidence>